<dbReference type="GO" id="GO:0004672">
    <property type="term" value="F:protein kinase activity"/>
    <property type="evidence" value="ECO:0007669"/>
    <property type="project" value="InterPro"/>
</dbReference>
<gene>
    <name evidence="2" type="ORF">RJ640_023957</name>
</gene>
<sequence length="239" mass="27104">MVLMKANSNGSFGSIYKGILSDGMVVAIKIFRLQQERALKSFHMECEIIRNVRHRNFIKILTSCSNPDFKALYGYVLVILQRLDIMIDLACALDYLHHEYGLGGSISRSYDVYSYGIIMMETFTGKKPIDEMFAGHMTLKCWVKESLPSAVIQVLDRNLLGAESANSLADVDCVSSILMLAMDCAAESPEQRTDMKDVLATLKKIKGEEKQCNFWPTMCNMRCKYSNFKPRSKTYNKTI</sequence>
<dbReference type="InterPro" id="IPR001245">
    <property type="entry name" value="Ser-Thr/Tyr_kinase_cat_dom"/>
</dbReference>
<dbReference type="Proteomes" id="UP001187471">
    <property type="component" value="Unassembled WGS sequence"/>
</dbReference>
<dbReference type="Gene3D" id="1.10.510.10">
    <property type="entry name" value="Transferase(Phosphotransferase) domain 1"/>
    <property type="match status" value="1"/>
</dbReference>
<proteinExistence type="predicted"/>
<evidence type="ECO:0000313" key="2">
    <source>
        <dbReference type="EMBL" id="KAK2979886.1"/>
    </source>
</evidence>
<dbReference type="PANTHER" id="PTHR48055">
    <property type="entry name" value="LEUCINE-RICH REPEAT RECEPTOR PROTEIN KINASE EMS1"/>
    <property type="match status" value="1"/>
</dbReference>
<protein>
    <recommendedName>
        <fullName evidence="1">Protein kinase domain-containing protein</fullName>
    </recommendedName>
</protein>
<comment type="caution">
    <text evidence="2">The sequence shown here is derived from an EMBL/GenBank/DDBJ whole genome shotgun (WGS) entry which is preliminary data.</text>
</comment>
<dbReference type="PROSITE" id="PS50011">
    <property type="entry name" value="PROTEIN_KINASE_DOM"/>
    <property type="match status" value="1"/>
</dbReference>
<dbReference type="InterPro" id="IPR000719">
    <property type="entry name" value="Prot_kinase_dom"/>
</dbReference>
<dbReference type="Gene3D" id="3.30.200.20">
    <property type="entry name" value="Phosphorylase Kinase, domain 1"/>
    <property type="match status" value="1"/>
</dbReference>
<feature type="non-terminal residue" evidence="2">
    <location>
        <position position="239"/>
    </location>
</feature>
<dbReference type="SUPFAM" id="SSF56112">
    <property type="entry name" value="Protein kinase-like (PK-like)"/>
    <property type="match status" value="1"/>
</dbReference>
<evidence type="ECO:0000313" key="3">
    <source>
        <dbReference type="Proteomes" id="UP001187471"/>
    </source>
</evidence>
<dbReference type="AlphaFoldDB" id="A0AA88RJ49"/>
<name>A0AA88RJ49_9ASTE</name>
<reference evidence="2" key="1">
    <citation type="submission" date="2022-12" db="EMBL/GenBank/DDBJ databases">
        <title>Draft genome assemblies for two species of Escallonia (Escalloniales).</title>
        <authorList>
            <person name="Chanderbali A."/>
            <person name="Dervinis C."/>
            <person name="Anghel I."/>
            <person name="Soltis D."/>
            <person name="Soltis P."/>
            <person name="Zapata F."/>
        </authorList>
    </citation>
    <scope>NUCLEOTIDE SEQUENCE</scope>
    <source>
        <strain evidence="2">UCBG92.1500</strain>
        <tissue evidence="2">Leaf</tissue>
    </source>
</reference>
<dbReference type="PANTHER" id="PTHR48055:SF57">
    <property type="entry name" value="PROTEIN KINASE DOMAIN-CONTAINING PROTEIN"/>
    <property type="match status" value="1"/>
</dbReference>
<keyword evidence="3" id="KW-1185">Reference proteome</keyword>
<dbReference type="EMBL" id="JAVXUO010001700">
    <property type="protein sequence ID" value="KAK2979886.1"/>
    <property type="molecule type" value="Genomic_DNA"/>
</dbReference>
<dbReference type="GO" id="GO:0005524">
    <property type="term" value="F:ATP binding"/>
    <property type="evidence" value="ECO:0007669"/>
    <property type="project" value="InterPro"/>
</dbReference>
<dbReference type="InterPro" id="IPR051564">
    <property type="entry name" value="LRR_receptor-like_kinase"/>
</dbReference>
<dbReference type="Pfam" id="PF07714">
    <property type="entry name" value="PK_Tyr_Ser-Thr"/>
    <property type="match status" value="2"/>
</dbReference>
<dbReference type="GO" id="GO:0016020">
    <property type="term" value="C:membrane"/>
    <property type="evidence" value="ECO:0007669"/>
    <property type="project" value="TreeGrafter"/>
</dbReference>
<feature type="domain" description="Protein kinase" evidence="1">
    <location>
        <begin position="1"/>
        <end position="239"/>
    </location>
</feature>
<organism evidence="2 3">
    <name type="scientific">Escallonia rubra</name>
    <dbReference type="NCBI Taxonomy" id="112253"/>
    <lineage>
        <taxon>Eukaryota</taxon>
        <taxon>Viridiplantae</taxon>
        <taxon>Streptophyta</taxon>
        <taxon>Embryophyta</taxon>
        <taxon>Tracheophyta</taxon>
        <taxon>Spermatophyta</taxon>
        <taxon>Magnoliopsida</taxon>
        <taxon>eudicotyledons</taxon>
        <taxon>Gunneridae</taxon>
        <taxon>Pentapetalae</taxon>
        <taxon>asterids</taxon>
        <taxon>campanulids</taxon>
        <taxon>Escalloniales</taxon>
        <taxon>Escalloniaceae</taxon>
        <taxon>Escallonia</taxon>
    </lineage>
</organism>
<evidence type="ECO:0000259" key="1">
    <source>
        <dbReference type="PROSITE" id="PS50011"/>
    </source>
</evidence>
<accession>A0AA88RJ49</accession>
<dbReference type="InterPro" id="IPR011009">
    <property type="entry name" value="Kinase-like_dom_sf"/>
</dbReference>